<name>A0A2T3Y1J5_9BURK</name>
<proteinExistence type="predicted"/>
<dbReference type="Proteomes" id="UP000240638">
    <property type="component" value="Unassembled WGS sequence"/>
</dbReference>
<evidence type="ECO:0000313" key="1">
    <source>
        <dbReference type="EMBL" id="PTB22615.1"/>
    </source>
</evidence>
<dbReference type="AlphaFoldDB" id="A0A2T3Y1J5"/>
<gene>
    <name evidence="1" type="ORF">C9I57_02250</name>
</gene>
<organism evidence="1 2">
    <name type="scientific">Trinickia symbiotica</name>
    <dbReference type="NCBI Taxonomy" id="863227"/>
    <lineage>
        <taxon>Bacteria</taxon>
        <taxon>Pseudomonadati</taxon>
        <taxon>Pseudomonadota</taxon>
        <taxon>Betaproteobacteria</taxon>
        <taxon>Burkholderiales</taxon>
        <taxon>Burkholderiaceae</taxon>
        <taxon>Trinickia</taxon>
    </lineage>
</organism>
<sequence length="79" mass="8694">MVTPTSEFARSLPKVGRQCDRRLIVNRGYLAIRGAFHRIFYEWLQATALAFPTALIAAARAGLPLAHAGGSRSATRRLK</sequence>
<evidence type="ECO:0000313" key="2">
    <source>
        <dbReference type="Proteomes" id="UP000240638"/>
    </source>
</evidence>
<accession>A0A2T3Y1J5</accession>
<reference evidence="1 2" key="1">
    <citation type="submission" date="2018-03" db="EMBL/GenBank/DDBJ databases">
        <title>Whole genome analyses suggest that Burkholderia sensu lato contains two further novel genera in the rhizoxinica-symbiotica group Mycetohabitans gen. nov., and Trinickia gen. nov.: implications for the evolution of diazotrophy and nodulation in the Burkholderiaceae.</title>
        <authorList>
            <person name="Estrada De Los Santos P."/>
            <person name="Palmer M."/>
            <person name="Chavez-Ramirez B."/>
            <person name="Steenkamp E.T."/>
            <person name="Hirsch A.M."/>
            <person name="Manyaka P."/>
            <person name="Maluk M."/>
            <person name="Lafos M."/>
            <person name="Crook M."/>
            <person name="Gross E."/>
            <person name="Simon M.F."/>
            <person name="Bueno Dos Reis Junior F."/>
            <person name="Poole P.S."/>
            <person name="Venter S.N."/>
            <person name="James E.K."/>
        </authorList>
    </citation>
    <scope>NUCLEOTIDE SEQUENCE [LARGE SCALE GENOMIC DNA]</scope>
    <source>
        <strain evidence="1 2">JPY-366</strain>
    </source>
</reference>
<protein>
    <submittedName>
        <fullName evidence="1">Uncharacterized protein</fullName>
    </submittedName>
</protein>
<dbReference type="EMBL" id="PYUC01000001">
    <property type="protein sequence ID" value="PTB22615.1"/>
    <property type="molecule type" value="Genomic_DNA"/>
</dbReference>
<comment type="caution">
    <text evidence="1">The sequence shown here is derived from an EMBL/GenBank/DDBJ whole genome shotgun (WGS) entry which is preliminary data.</text>
</comment>